<reference evidence="2" key="1">
    <citation type="submission" date="2017-02" db="EMBL/GenBank/DDBJ databases">
        <authorList>
            <person name="Varghese N."/>
            <person name="Submissions S."/>
        </authorList>
    </citation>
    <scope>NUCLEOTIDE SEQUENCE [LARGE SCALE GENOMIC DNA]</scope>
    <source>
        <strain evidence="2">ATCC BAA-34</strain>
    </source>
</reference>
<dbReference type="STRING" id="115783.SAMN02745119_00638"/>
<dbReference type="Proteomes" id="UP000190102">
    <property type="component" value="Unassembled WGS sequence"/>
</dbReference>
<accession>A0A1T4KPY0</accession>
<dbReference type="RefSeq" id="WP_078788918.1">
    <property type="nucleotide sequence ID" value="NZ_FUWR01000001.1"/>
</dbReference>
<evidence type="ECO:0000313" key="1">
    <source>
        <dbReference type="EMBL" id="SJZ44465.1"/>
    </source>
</evidence>
<dbReference type="EMBL" id="FUWR01000001">
    <property type="protein sequence ID" value="SJZ44465.1"/>
    <property type="molecule type" value="Genomic_DNA"/>
</dbReference>
<organism evidence="1 2">
    <name type="scientific">Trichlorobacter thiogenes</name>
    <dbReference type="NCBI Taxonomy" id="115783"/>
    <lineage>
        <taxon>Bacteria</taxon>
        <taxon>Pseudomonadati</taxon>
        <taxon>Thermodesulfobacteriota</taxon>
        <taxon>Desulfuromonadia</taxon>
        <taxon>Geobacterales</taxon>
        <taxon>Geobacteraceae</taxon>
        <taxon>Trichlorobacter</taxon>
    </lineage>
</organism>
<gene>
    <name evidence="1" type="ORF">SAMN02745119_00638</name>
</gene>
<dbReference type="AlphaFoldDB" id="A0A1T4KPY0"/>
<evidence type="ECO:0000313" key="2">
    <source>
        <dbReference type="Proteomes" id="UP000190102"/>
    </source>
</evidence>
<sequence>MLWKHYVFRRGDGVHDLWDQLFQDRPVRLLYIAGSGFDVRGKSVLSEFLQNISSTGRTVEKAELLLVGLEGYELNDELKKQTENNNHEMLELFKEIGEVKSVNIGSQSSDEDDLSANNALRYGTVAVLSHITDQTDIILDVSSLPRVVYLSLMTNILRKLIVDKNAPNALWANGINFQILVGEDATLDSKILSEDPSNDLVLIPGFSSALHAESVQDWPLVWFPILGENRVSHFDKVMRSLIPDSAEICPVVPHPSSDPRRGDRLLVEYRRPLFAARQTPTNNILYAHESHPFEAYRQLLLAMQRYRESLTLLGGCCLVVTPLASKLITIGSGLACFEMRPTEMTADYGVAIPCAEPKRYIASIEDLHTSKPEITVLLLTGEAYLST</sequence>
<protein>
    <submittedName>
        <fullName evidence="1">Uncharacterized protein</fullName>
    </submittedName>
</protein>
<dbReference type="OrthoDB" id="1550492at2"/>
<name>A0A1T4KPY0_9BACT</name>
<proteinExistence type="predicted"/>
<keyword evidence="2" id="KW-1185">Reference proteome</keyword>